<evidence type="ECO:0000256" key="1">
    <source>
        <dbReference type="SAM" id="MobiDB-lite"/>
    </source>
</evidence>
<dbReference type="AlphaFoldDB" id="A0A8B6BQH6"/>
<keyword evidence="3" id="KW-1185">Reference proteome</keyword>
<proteinExistence type="predicted"/>
<sequence length="448" mass="52451">MLETNWLKSKEVKSLYIKCNNNPNVRYSKASVFLIESESLLKSLEGKVWGYKLPKHCNRSMTQTFWYTLGGRIEKAKLKKFLSLKYSYKNAALLLLWIAWDIHKNPGPIEEPFSKRIRPVLEKICSKILKIYNGFSSNTNPKNIWTKQANFYLYDCQTDYTYMCDYKSLKTESLIDILLVCCEKKGCNTDELANEIKAWKTYDFNQLLRLHNTSTCVSEKVKYITLTLERVRLYADLSSINEVLEQLGIELNDTDFQIWLSINPTEGTRKKAGLCWEACRYITSVLCKIAKNECLDKTYAPPEDWPTEYADFKDPHNQKKNQHLKTFFKDLLQYCYDKKPDNKFLHDLKSYIGKCQEWIRCPQMQDGLLNEYVLRHDVAVIMEKLQSLQCESLLCTASTMLSERGIKLLSDKWTTEVSPRDPLPYSRKRKHYEYKTAEGPKTKSAKVK</sequence>
<protein>
    <submittedName>
        <fullName evidence="2">Uncharacterized protein</fullName>
    </submittedName>
</protein>
<dbReference type="OrthoDB" id="6152373at2759"/>
<name>A0A8B6BQH6_MYTGA</name>
<accession>A0A8B6BQH6</accession>
<gene>
    <name evidence="2" type="ORF">MGAL_10B073781</name>
</gene>
<organism evidence="2 3">
    <name type="scientific">Mytilus galloprovincialis</name>
    <name type="common">Mediterranean mussel</name>
    <dbReference type="NCBI Taxonomy" id="29158"/>
    <lineage>
        <taxon>Eukaryota</taxon>
        <taxon>Metazoa</taxon>
        <taxon>Spiralia</taxon>
        <taxon>Lophotrochozoa</taxon>
        <taxon>Mollusca</taxon>
        <taxon>Bivalvia</taxon>
        <taxon>Autobranchia</taxon>
        <taxon>Pteriomorphia</taxon>
        <taxon>Mytilida</taxon>
        <taxon>Mytiloidea</taxon>
        <taxon>Mytilidae</taxon>
        <taxon>Mytilinae</taxon>
        <taxon>Mytilus</taxon>
    </lineage>
</organism>
<comment type="caution">
    <text evidence="2">The sequence shown here is derived from an EMBL/GenBank/DDBJ whole genome shotgun (WGS) entry which is preliminary data.</text>
</comment>
<evidence type="ECO:0000313" key="3">
    <source>
        <dbReference type="Proteomes" id="UP000596742"/>
    </source>
</evidence>
<reference evidence="2" key="1">
    <citation type="submission" date="2018-11" db="EMBL/GenBank/DDBJ databases">
        <authorList>
            <person name="Alioto T."/>
            <person name="Alioto T."/>
        </authorList>
    </citation>
    <scope>NUCLEOTIDE SEQUENCE</scope>
</reference>
<dbReference type="Proteomes" id="UP000596742">
    <property type="component" value="Unassembled WGS sequence"/>
</dbReference>
<evidence type="ECO:0000313" key="2">
    <source>
        <dbReference type="EMBL" id="VDH93567.1"/>
    </source>
</evidence>
<dbReference type="EMBL" id="UYJE01000471">
    <property type="protein sequence ID" value="VDH93567.1"/>
    <property type="molecule type" value="Genomic_DNA"/>
</dbReference>
<feature type="region of interest" description="Disordered" evidence="1">
    <location>
        <begin position="416"/>
        <end position="448"/>
    </location>
</feature>